<dbReference type="EMBL" id="JAIZTC010000002">
    <property type="protein sequence ID" value="MCA8378985.1"/>
    <property type="molecule type" value="Genomic_DNA"/>
</dbReference>
<proteinExistence type="predicted"/>
<dbReference type="Proteomes" id="UP001199070">
    <property type="component" value="Unassembled WGS sequence"/>
</dbReference>
<evidence type="ECO:0000313" key="4">
    <source>
        <dbReference type="Proteomes" id="UP001199070"/>
    </source>
</evidence>
<dbReference type="Gene3D" id="3.40.430.10">
    <property type="entry name" value="Dihydrofolate Reductase, subunit A"/>
    <property type="match status" value="1"/>
</dbReference>
<accession>A0AAW4TAY9</accession>
<protein>
    <submittedName>
        <fullName evidence="3">Dihydrofolate reductase family protein</fullName>
    </submittedName>
</protein>
<feature type="region of interest" description="Disordered" evidence="1">
    <location>
        <begin position="1"/>
        <end position="32"/>
    </location>
</feature>
<dbReference type="RefSeq" id="WP_226133485.1">
    <property type="nucleotide sequence ID" value="NZ_JAIZTC010000002.1"/>
</dbReference>
<dbReference type="Pfam" id="PF01872">
    <property type="entry name" value="RibD_C"/>
    <property type="match status" value="1"/>
</dbReference>
<name>A0AAW4TAY9_9BURK</name>
<dbReference type="Gene3D" id="3.50.50.60">
    <property type="entry name" value="FAD/NAD(P)-binding domain"/>
    <property type="match status" value="1"/>
</dbReference>
<dbReference type="InterPro" id="IPR050765">
    <property type="entry name" value="Riboflavin_Biosynth_HTPR"/>
</dbReference>
<organism evidence="3 4">
    <name type="scientific">Burkholderia cenocepacia</name>
    <dbReference type="NCBI Taxonomy" id="95486"/>
    <lineage>
        <taxon>Bacteria</taxon>
        <taxon>Pseudomonadati</taxon>
        <taxon>Pseudomonadota</taxon>
        <taxon>Betaproteobacteria</taxon>
        <taxon>Burkholderiales</taxon>
        <taxon>Burkholderiaceae</taxon>
        <taxon>Burkholderia</taxon>
        <taxon>Burkholderia cepacia complex</taxon>
    </lineage>
</organism>
<dbReference type="InterPro" id="IPR002734">
    <property type="entry name" value="RibDG_C"/>
</dbReference>
<reference evidence="3" key="1">
    <citation type="submission" date="2023-08" db="EMBL/GenBank/DDBJ databases">
        <title>A collection of bacterial strains from the Burkholderia cepacia Research Laboratory and Repository.</title>
        <authorList>
            <person name="Lipuma J."/>
            <person name="Spilker T."/>
        </authorList>
    </citation>
    <scope>NUCLEOTIDE SEQUENCE</scope>
    <source>
        <strain evidence="3">AU0862</strain>
    </source>
</reference>
<dbReference type="PANTHER" id="PTHR38011:SF11">
    <property type="entry name" value="2,5-DIAMINO-6-RIBOSYLAMINO-4(3H)-PYRIMIDINONE 5'-PHOSPHATE REDUCTASE"/>
    <property type="match status" value="1"/>
</dbReference>
<dbReference type="AlphaFoldDB" id="A0AAW4TAY9"/>
<feature type="domain" description="Bacterial bifunctional deaminase-reductase C-terminal" evidence="2">
    <location>
        <begin position="148"/>
        <end position="309"/>
    </location>
</feature>
<evidence type="ECO:0000313" key="3">
    <source>
        <dbReference type="EMBL" id="MCA8378985.1"/>
    </source>
</evidence>
<evidence type="ECO:0000256" key="1">
    <source>
        <dbReference type="SAM" id="MobiDB-lite"/>
    </source>
</evidence>
<dbReference type="SUPFAM" id="SSF53597">
    <property type="entry name" value="Dihydrofolate reductase-like"/>
    <property type="match status" value="1"/>
</dbReference>
<dbReference type="PANTHER" id="PTHR38011">
    <property type="entry name" value="DIHYDROFOLATE REDUCTASE FAMILY PROTEIN (AFU_ORTHOLOGUE AFUA_8G06820)"/>
    <property type="match status" value="1"/>
</dbReference>
<gene>
    <name evidence="3" type="ORF">LGN22_08805</name>
</gene>
<sequence>MSMKNSALRVVGPSGTLLSAADPPDEGDGGPAALAERTATAISALFVERPTLTPLSTKSALRPMTSDGVPLNGFLPGVAGAYAVVAHPGVILAPWLGRKDDHESVIRLAIGSSDAALSAWPKRGAGYADCRYTRHPYVRERMLRMRPRVSVFLALSLDGFIAGENDDLSWLEPFSSDSPDDTGYTALMNDIDVIVMGRNTYDTVINFDPWPYAGKRMVVMTRRELASRHGEEPFDGALATLLDRLAAQGHRHVYLDGGLTAREGIKAGVVDRITLSWVPIVLGKGIPLFGAELPQTLLRLDDTKRLPSGLMQATYVPVMQD</sequence>
<dbReference type="GO" id="GO:0008703">
    <property type="term" value="F:5-amino-6-(5-phosphoribosylamino)uracil reductase activity"/>
    <property type="evidence" value="ECO:0007669"/>
    <property type="project" value="InterPro"/>
</dbReference>
<dbReference type="GO" id="GO:0009231">
    <property type="term" value="P:riboflavin biosynthetic process"/>
    <property type="evidence" value="ECO:0007669"/>
    <property type="project" value="InterPro"/>
</dbReference>
<comment type="caution">
    <text evidence="3">The sequence shown here is derived from an EMBL/GenBank/DDBJ whole genome shotgun (WGS) entry which is preliminary data.</text>
</comment>
<evidence type="ECO:0000259" key="2">
    <source>
        <dbReference type="Pfam" id="PF01872"/>
    </source>
</evidence>
<dbReference type="Gene3D" id="3.30.9.10">
    <property type="entry name" value="D-Amino Acid Oxidase, subunit A, domain 2"/>
    <property type="match status" value="1"/>
</dbReference>
<dbReference type="InterPro" id="IPR036188">
    <property type="entry name" value="FAD/NAD-bd_sf"/>
</dbReference>
<dbReference type="InterPro" id="IPR024072">
    <property type="entry name" value="DHFR-like_dom_sf"/>
</dbReference>